<keyword evidence="2" id="KW-1185">Reference proteome</keyword>
<name>A0A9X2C0D3_9BURK</name>
<proteinExistence type="predicted"/>
<dbReference type="EMBL" id="JAJLJH010000005">
    <property type="protein sequence ID" value="MCK9687648.1"/>
    <property type="molecule type" value="Genomic_DNA"/>
</dbReference>
<evidence type="ECO:0008006" key="3">
    <source>
        <dbReference type="Google" id="ProtNLM"/>
    </source>
</evidence>
<dbReference type="RefSeq" id="WP_275683688.1">
    <property type="nucleotide sequence ID" value="NZ_JAJLJH010000005.1"/>
</dbReference>
<sequence>MKMLISKMFPSRGVSAGVVQGAIAAALLAGCGGGGDPLSNPGNVSNPSTTGGATLAFPYFEKCIFPIFLKDLPITQNGVTSTNTCAGAGCHDSNTGTGGALRVIVAATPVADADLAAAATDSATATAIRATDMYKNFYSAQGVTIFGSPLQSRLFDKPLVLNVLHGGGRIFASQDDPNAKLINYWISHPVPKGQDEFSTSSYSMFTPADPATGTCNTQ</sequence>
<dbReference type="PROSITE" id="PS51257">
    <property type="entry name" value="PROKAR_LIPOPROTEIN"/>
    <property type="match status" value="1"/>
</dbReference>
<accession>A0A9X2C0D3</accession>
<protein>
    <recommendedName>
        <fullName evidence="3">Lipoprotein</fullName>
    </recommendedName>
</protein>
<reference evidence="1" key="1">
    <citation type="submission" date="2021-11" db="EMBL/GenBank/DDBJ databases">
        <title>BS-T2-15 a new species belonging to the Comamonadaceae family isolated from the soil of a French oak forest.</title>
        <authorList>
            <person name="Mieszkin S."/>
            <person name="Alain K."/>
        </authorList>
    </citation>
    <scope>NUCLEOTIDE SEQUENCE</scope>
    <source>
        <strain evidence="1">BS-T2-15</strain>
    </source>
</reference>
<comment type="caution">
    <text evidence="1">The sequence shown here is derived from an EMBL/GenBank/DDBJ whole genome shotgun (WGS) entry which is preliminary data.</text>
</comment>
<dbReference type="AlphaFoldDB" id="A0A9X2C0D3"/>
<gene>
    <name evidence="1" type="ORF">LPC04_18240</name>
</gene>
<evidence type="ECO:0000313" key="1">
    <source>
        <dbReference type="EMBL" id="MCK9687648.1"/>
    </source>
</evidence>
<dbReference type="Proteomes" id="UP001139353">
    <property type="component" value="Unassembled WGS sequence"/>
</dbReference>
<evidence type="ECO:0000313" key="2">
    <source>
        <dbReference type="Proteomes" id="UP001139353"/>
    </source>
</evidence>
<organism evidence="1 2">
    <name type="scientific">Scleromatobacter humisilvae</name>
    <dbReference type="NCBI Taxonomy" id="2897159"/>
    <lineage>
        <taxon>Bacteria</taxon>
        <taxon>Pseudomonadati</taxon>
        <taxon>Pseudomonadota</taxon>
        <taxon>Betaproteobacteria</taxon>
        <taxon>Burkholderiales</taxon>
        <taxon>Sphaerotilaceae</taxon>
        <taxon>Scleromatobacter</taxon>
    </lineage>
</organism>